<reference evidence="2 3" key="1">
    <citation type="submission" date="2019-12" db="EMBL/GenBank/DDBJ databases">
        <title>Snethiella sp. nov. sp. isolated from sea sand.</title>
        <authorList>
            <person name="Kim J."/>
            <person name="Jeong S.E."/>
            <person name="Jung H.S."/>
            <person name="Jeon C.O."/>
        </authorList>
    </citation>
    <scope>NUCLEOTIDE SEQUENCE [LARGE SCALE GENOMIC DNA]</scope>
    <source>
        <strain evidence="2 3">DP05</strain>
    </source>
</reference>
<dbReference type="PANTHER" id="PTHR43459">
    <property type="entry name" value="ENOYL-COA HYDRATASE"/>
    <property type="match status" value="1"/>
</dbReference>
<dbReference type="InterPro" id="IPR001753">
    <property type="entry name" value="Enoyl-CoA_hydra/iso"/>
</dbReference>
<evidence type="ECO:0000313" key="2">
    <source>
        <dbReference type="EMBL" id="MZR31938.1"/>
    </source>
</evidence>
<keyword evidence="3" id="KW-1185">Reference proteome</keyword>
<dbReference type="Gene3D" id="3.90.226.10">
    <property type="entry name" value="2-enoyl-CoA Hydratase, Chain A, domain 1"/>
    <property type="match status" value="1"/>
</dbReference>
<dbReference type="SUPFAM" id="SSF52096">
    <property type="entry name" value="ClpP/crotonase"/>
    <property type="match status" value="1"/>
</dbReference>
<dbReference type="InterPro" id="IPR014748">
    <property type="entry name" value="Enoyl-CoA_hydra_C"/>
</dbReference>
<evidence type="ECO:0000313" key="3">
    <source>
        <dbReference type="Proteomes" id="UP000476030"/>
    </source>
</evidence>
<dbReference type="RefSeq" id="WP_161316523.1">
    <property type="nucleotide sequence ID" value="NZ_WTUW01000009.1"/>
</dbReference>
<dbReference type="AlphaFoldDB" id="A0A6L8WA25"/>
<dbReference type="Proteomes" id="UP000476030">
    <property type="component" value="Unassembled WGS sequence"/>
</dbReference>
<organism evidence="2 3">
    <name type="scientific">Sneathiella litorea</name>
    <dbReference type="NCBI Taxonomy" id="2606216"/>
    <lineage>
        <taxon>Bacteria</taxon>
        <taxon>Pseudomonadati</taxon>
        <taxon>Pseudomonadota</taxon>
        <taxon>Alphaproteobacteria</taxon>
        <taxon>Sneathiellales</taxon>
        <taxon>Sneathiellaceae</taxon>
        <taxon>Sneathiella</taxon>
    </lineage>
</organism>
<evidence type="ECO:0000256" key="1">
    <source>
        <dbReference type="ARBA" id="ARBA00005254"/>
    </source>
</evidence>
<dbReference type="Pfam" id="PF00378">
    <property type="entry name" value="ECH_1"/>
    <property type="match status" value="1"/>
</dbReference>
<dbReference type="CDD" id="cd06558">
    <property type="entry name" value="crotonase-like"/>
    <property type="match status" value="1"/>
</dbReference>
<proteinExistence type="inferred from homology"/>
<protein>
    <submittedName>
        <fullName evidence="2">Enoyl-CoA hydratase</fullName>
    </submittedName>
</protein>
<dbReference type="InterPro" id="IPR029045">
    <property type="entry name" value="ClpP/crotonase-like_dom_sf"/>
</dbReference>
<dbReference type="EMBL" id="WTUW01000009">
    <property type="protein sequence ID" value="MZR31938.1"/>
    <property type="molecule type" value="Genomic_DNA"/>
</dbReference>
<comment type="caution">
    <text evidence="2">The sequence shown here is derived from an EMBL/GenBank/DDBJ whole genome shotgun (WGS) entry which is preliminary data.</text>
</comment>
<dbReference type="Gene3D" id="1.10.12.10">
    <property type="entry name" value="Lyase 2-enoyl-coa Hydratase, Chain A, domain 2"/>
    <property type="match status" value="1"/>
</dbReference>
<dbReference type="GO" id="GO:0003824">
    <property type="term" value="F:catalytic activity"/>
    <property type="evidence" value="ECO:0007669"/>
    <property type="project" value="UniProtKB-ARBA"/>
</dbReference>
<dbReference type="PANTHER" id="PTHR43459:SF1">
    <property type="entry name" value="EG:BACN32G11.4 PROTEIN"/>
    <property type="match status" value="1"/>
</dbReference>
<comment type="similarity">
    <text evidence="1">Belongs to the enoyl-CoA hydratase/isomerase family.</text>
</comment>
<gene>
    <name evidence="2" type="ORF">GQE98_14970</name>
</gene>
<accession>A0A6L8WA25</accession>
<name>A0A6L8WA25_9PROT</name>
<sequence length="265" mass="28962">MTKDLLIEMKDGIATITLNRPEARNALSMEMRSALYDAFVDMENDDSVRCIILRGEGEHFQAGGDVKSFNEYAKMDPEERRKVFEKRIHTLHPTIFTMTRMPKPIIASVRGGAAGFGLSLMMACDMVIASEDAFVTLAYIGIGTTPDGSGSYMLPRIVGLKKAMEIAMLGDRIKAAEAKDLGLINFVVPTEELGAETAKLAKRLANGPTVALGRTKQLLNASLGNSLEEQLSLEAQGFAYCASSNDWVEGVTAFKEKRKPDYKGN</sequence>